<evidence type="ECO:0000313" key="2">
    <source>
        <dbReference type="EMBL" id="WMW80181.1"/>
    </source>
</evidence>
<accession>A0ABY9RG21</accession>
<dbReference type="RefSeq" id="WP_309481674.1">
    <property type="nucleotide sequence ID" value="NZ_CP133720.1"/>
</dbReference>
<dbReference type="Proteomes" id="UP001181355">
    <property type="component" value="Chromosome"/>
</dbReference>
<feature type="chain" id="PRO_5047195530" evidence="1">
    <location>
        <begin position="23"/>
        <end position="223"/>
    </location>
</feature>
<name>A0ABY9RG21_9BURK</name>
<keyword evidence="1" id="KW-0732">Signal</keyword>
<sequence>MNHWKTLLVASVIAIAVNASFAESVTTPMPQAWIPGAGLGKQFATKFEQEEKLSSITAAFGQVNTGKDKDQIFTISARPSASVNDAGVLTRVIDVRQWQNRSFNLAFFFKQEGEIANKDVWVRFFDERGQISLTQVNLPLSYDDRNAKEHWLNAIQLLRIPAQAQRMEIGIGMRGQGQFKIRNLTIRPIPVNYGEQEKASLAYAAPTMRHIENVKIESITLEP</sequence>
<organism evidence="2 3">
    <name type="scientific">Undibacterium cyanobacteriorum</name>
    <dbReference type="NCBI Taxonomy" id="3073561"/>
    <lineage>
        <taxon>Bacteria</taxon>
        <taxon>Pseudomonadati</taxon>
        <taxon>Pseudomonadota</taxon>
        <taxon>Betaproteobacteria</taxon>
        <taxon>Burkholderiales</taxon>
        <taxon>Oxalobacteraceae</taxon>
        <taxon>Undibacterium</taxon>
    </lineage>
</organism>
<keyword evidence="3" id="KW-1185">Reference proteome</keyword>
<gene>
    <name evidence="2" type="ORF">RF679_16230</name>
</gene>
<reference evidence="2" key="1">
    <citation type="submission" date="2023-09" db="EMBL/GenBank/DDBJ databases">
        <title>Undibacterium sp. 20NA77.5 isolated from freshwater.</title>
        <authorList>
            <person name="Le V."/>
            <person name="Ko S.-R."/>
            <person name="Ahn C.-Y."/>
            <person name="Oh H.-M."/>
        </authorList>
    </citation>
    <scope>NUCLEOTIDE SEQUENCE</scope>
    <source>
        <strain evidence="2">20NA77.5</strain>
    </source>
</reference>
<feature type="signal peptide" evidence="1">
    <location>
        <begin position="1"/>
        <end position="22"/>
    </location>
</feature>
<evidence type="ECO:0000313" key="3">
    <source>
        <dbReference type="Proteomes" id="UP001181355"/>
    </source>
</evidence>
<protein>
    <submittedName>
        <fullName evidence="2">Uncharacterized protein</fullName>
    </submittedName>
</protein>
<proteinExistence type="predicted"/>
<evidence type="ECO:0000256" key="1">
    <source>
        <dbReference type="SAM" id="SignalP"/>
    </source>
</evidence>
<dbReference type="EMBL" id="CP133720">
    <property type="protein sequence ID" value="WMW80181.1"/>
    <property type="molecule type" value="Genomic_DNA"/>
</dbReference>